<gene>
    <name evidence="1" type="ORF">OHZ10_36860</name>
</gene>
<dbReference type="RefSeq" id="WP_342706159.1">
    <property type="nucleotide sequence ID" value="NZ_CP109823.1"/>
</dbReference>
<sequence length="40" mass="4235">MTQLASFADYCVRCVGEAVQAERANAGGKKGAARSRTCRT</sequence>
<accession>A0ABZ3DVC4</accession>
<dbReference type="EMBL" id="CP109823">
    <property type="protein sequence ID" value="XAE53114.1"/>
    <property type="molecule type" value="Genomic_DNA"/>
</dbReference>
<evidence type="ECO:0000313" key="1">
    <source>
        <dbReference type="EMBL" id="XAE53114.1"/>
    </source>
</evidence>
<proteinExistence type="predicted"/>
<protein>
    <submittedName>
        <fullName evidence="1">Uncharacterized protein</fullName>
    </submittedName>
</protein>
<reference evidence="1 2" key="1">
    <citation type="submission" date="2022-10" db="EMBL/GenBank/DDBJ databases">
        <title>Genomic of Burkholderia cepacia PN-1.</title>
        <authorList>
            <person name="Yang Y."/>
            <person name="Guan H."/>
            <person name="Huang J."/>
        </authorList>
    </citation>
    <scope>NUCLEOTIDE SEQUENCE [LARGE SCALE GENOMIC DNA]</scope>
    <source>
        <strain evidence="1 2">PN-1</strain>
    </source>
</reference>
<dbReference type="Proteomes" id="UP001448498">
    <property type="component" value="Chromosome 2"/>
</dbReference>
<organism evidence="1 2">
    <name type="scientific">Burkholderia arboris</name>
    <dbReference type="NCBI Taxonomy" id="488730"/>
    <lineage>
        <taxon>Bacteria</taxon>
        <taxon>Pseudomonadati</taxon>
        <taxon>Pseudomonadota</taxon>
        <taxon>Betaproteobacteria</taxon>
        <taxon>Burkholderiales</taxon>
        <taxon>Burkholderiaceae</taxon>
        <taxon>Burkholderia</taxon>
        <taxon>Burkholderia cepacia complex</taxon>
    </lineage>
</organism>
<name>A0ABZ3DVC4_9BURK</name>
<keyword evidence="2" id="KW-1185">Reference proteome</keyword>
<evidence type="ECO:0000313" key="2">
    <source>
        <dbReference type="Proteomes" id="UP001448498"/>
    </source>
</evidence>